<sequence length="212" mass="23661">MYLLSFLLVNLLLPFIAPLKFTPSPPTLRSNFLSLLTTTQLPPPEKSSILSYLKTIEPKFELESPSPFVTIWTSDSPIWSRWGTAGQFYSDSSVINGALTPFGAVMVRGYYTNVSDSVVGLGGEPCYEVTVTSGLLTNSLFEVPLPIKGKGYLRLLYADEDFRVLQNYKDTKGAWRWENEGGIAVQVRADLVDKEKFDGRNLEEAFGVFLNE</sequence>
<organism evidence="2 3">
    <name type="scientific">Triparma columacea</name>
    <dbReference type="NCBI Taxonomy" id="722753"/>
    <lineage>
        <taxon>Eukaryota</taxon>
        <taxon>Sar</taxon>
        <taxon>Stramenopiles</taxon>
        <taxon>Ochrophyta</taxon>
        <taxon>Bolidophyceae</taxon>
        <taxon>Parmales</taxon>
        <taxon>Triparmaceae</taxon>
        <taxon>Triparma</taxon>
    </lineage>
</organism>
<dbReference type="EMBL" id="BRYA01000387">
    <property type="protein sequence ID" value="GMI48351.1"/>
    <property type="molecule type" value="Genomic_DNA"/>
</dbReference>
<evidence type="ECO:0000256" key="1">
    <source>
        <dbReference type="SAM" id="SignalP"/>
    </source>
</evidence>
<proteinExistence type="predicted"/>
<keyword evidence="3" id="KW-1185">Reference proteome</keyword>
<dbReference type="Proteomes" id="UP001165065">
    <property type="component" value="Unassembled WGS sequence"/>
</dbReference>
<comment type="caution">
    <text evidence="2">The sequence shown here is derived from an EMBL/GenBank/DDBJ whole genome shotgun (WGS) entry which is preliminary data.</text>
</comment>
<feature type="chain" id="PRO_5040934835" evidence="1">
    <location>
        <begin position="19"/>
        <end position="212"/>
    </location>
</feature>
<evidence type="ECO:0000313" key="2">
    <source>
        <dbReference type="EMBL" id="GMI48351.1"/>
    </source>
</evidence>
<dbReference type="AlphaFoldDB" id="A0A9W7GP64"/>
<gene>
    <name evidence="2" type="ORF">TrCOL_g5872</name>
</gene>
<feature type="signal peptide" evidence="1">
    <location>
        <begin position="1"/>
        <end position="18"/>
    </location>
</feature>
<accession>A0A9W7GP64</accession>
<keyword evidence="1" id="KW-0732">Signal</keyword>
<name>A0A9W7GP64_9STRA</name>
<evidence type="ECO:0000313" key="3">
    <source>
        <dbReference type="Proteomes" id="UP001165065"/>
    </source>
</evidence>
<protein>
    <submittedName>
        <fullName evidence="2">Uncharacterized protein</fullName>
    </submittedName>
</protein>
<reference evidence="3" key="1">
    <citation type="journal article" date="2023" name="Commun. Biol.">
        <title>Genome analysis of Parmales, the sister group of diatoms, reveals the evolutionary specialization of diatoms from phago-mixotrophs to photoautotrophs.</title>
        <authorList>
            <person name="Ban H."/>
            <person name="Sato S."/>
            <person name="Yoshikawa S."/>
            <person name="Yamada K."/>
            <person name="Nakamura Y."/>
            <person name="Ichinomiya M."/>
            <person name="Sato N."/>
            <person name="Blanc-Mathieu R."/>
            <person name="Endo H."/>
            <person name="Kuwata A."/>
            <person name="Ogata H."/>
        </authorList>
    </citation>
    <scope>NUCLEOTIDE SEQUENCE [LARGE SCALE GENOMIC DNA]</scope>
</reference>